<keyword evidence="3" id="KW-1185">Reference proteome</keyword>
<reference evidence="2" key="1">
    <citation type="submission" date="2016-01" db="EMBL/GenBank/DDBJ databases">
        <title>Complete genome of Planococcus kocurri type strain.</title>
        <authorList>
            <person name="See-Too W.S."/>
        </authorList>
    </citation>
    <scope>NUCLEOTIDE SEQUENCE [LARGE SCALE GENOMIC DNA]</scope>
    <source>
        <strain evidence="2">ATCC 43650</strain>
    </source>
</reference>
<dbReference type="RefSeq" id="WP_058386491.1">
    <property type="nucleotide sequence ID" value="NZ_CP013661.2"/>
</dbReference>
<feature type="domain" description="VOC" evidence="1">
    <location>
        <begin position="10"/>
        <end position="125"/>
    </location>
</feature>
<dbReference type="InterPro" id="IPR029068">
    <property type="entry name" value="Glyas_Bleomycin-R_OHBP_Dase"/>
</dbReference>
<dbReference type="Pfam" id="PF00903">
    <property type="entry name" value="Glyoxalase"/>
    <property type="match status" value="2"/>
</dbReference>
<dbReference type="Proteomes" id="UP000065533">
    <property type="component" value="Chromosome"/>
</dbReference>
<dbReference type="InterPro" id="IPR037523">
    <property type="entry name" value="VOC_core"/>
</dbReference>
<sequence length="282" mass="31645">MNFHNKPVTHVGEIGLKVVDIKKMKEFYTEVIGFEVISEEPHLVALGAGGNVLVRLEVIEGITSKQGRYTGLYHLAILLPTRQALGKILVHLHQQGIELGSSDHLVSEALYISDPEGNGIEIYRDRTPDHWNWSNEEVSMAVEPIDAQGLIEEAQKSPMLWCGLPAETVMGHIHLHVSNLTEAKNFYTEGLGLEVVSRLGRQALFVADQKYHHHIGLNIWNGEGIPALPEKEAGLNYYTLIMEKENRDKAIENLCSRGTEIIKRDEYWEVKDPSGNSIRLVV</sequence>
<feature type="domain" description="VOC" evidence="1">
    <location>
        <begin position="169"/>
        <end position="282"/>
    </location>
</feature>
<dbReference type="SUPFAM" id="SSF54593">
    <property type="entry name" value="Glyoxalase/Bleomycin resistance protein/Dihydroxybiphenyl dioxygenase"/>
    <property type="match status" value="2"/>
</dbReference>
<dbReference type="InterPro" id="IPR004360">
    <property type="entry name" value="Glyas_Fos-R_dOase_dom"/>
</dbReference>
<evidence type="ECO:0000259" key="1">
    <source>
        <dbReference type="PROSITE" id="PS51819"/>
    </source>
</evidence>
<evidence type="ECO:0000313" key="2">
    <source>
        <dbReference type="EMBL" id="ALS79849.1"/>
    </source>
</evidence>
<dbReference type="PANTHER" id="PTHR43279:SF1">
    <property type="entry name" value="CATECHOL-2,3-DIOXYGENASE"/>
    <property type="match status" value="1"/>
</dbReference>
<dbReference type="PANTHER" id="PTHR43279">
    <property type="entry name" value="CATECHOL-2,3-DIOXYGENASE"/>
    <property type="match status" value="1"/>
</dbReference>
<organism evidence="2 3">
    <name type="scientific">Planococcus kocurii</name>
    <dbReference type="NCBI Taxonomy" id="1374"/>
    <lineage>
        <taxon>Bacteria</taxon>
        <taxon>Bacillati</taxon>
        <taxon>Bacillota</taxon>
        <taxon>Bacilli</taxon>
        <taxon>Bacillales</taxon>
        <taxon>Caryophanaceae</taxon>
        <taxon>Planococcus</taxon>
    </lineage>
</organism>
<evidence type="ECO:0000313" key="3">
    <source>
        <dbReference type="Proteomes" id="UP000065533"/>
    </source>
</evidence>
<dbReference type="CDD" id="cd16359">
    <property type="entry name" value="VOC_BsCatE_like_C"/>
    <property type="match status" value="1"/>
</dbReference>
<dbReference type="Gene3D" id="3.10.180.10">
    <property type="entry name" value="2,3-Dihydroxybiphenyl 1,2-Dioxygenase, domain 1"/>
    <property type="match status" value="2"/>
</dbReference>
<dbReference type="PROSITE" id="PS51819">
    <property type="entry name" value="VOC"/>
    <property type="match status" value="2"/>
</dbReference>
<name>A0ABM5WZQ9_9BACL</name>
<accession>A0ABM5WZQ9</accession>
<gene>
    <name evidence="2" type="ORF">AUO94_15025</name>
</gene>
<dbReference type="EMBL" id="CP013661">
    <property type="protein sequence ID" value="ALS79849.1"/>
    <property type="molecule type" value="Genomic_DNA"/>
</dbReference>
<proteinExistence type="predicted"/>
<protein>
    <submittedName>
        <fullName evidence="2">Glyoxalase</fullName>
    </submittedName>
</protein>